<dbReference type="HOGENOM" id="CLU_035713_0_0_9"/>
<organism evidence="2 3">
    <name type="scientific">Thomasclavelia spiroformis DSM 1552</name>
    <dbReference type="NCBI Taxonomy" id="428126"/>
    <lineage>
        <taxon>Bacteria</taxon>
        <taxon>Bacillati</taxon>
        <taxon>Bacillota</taxon>
        <taxon>Erysipelotrichia</taxon>
        <taxon>Erysipelotrichales</taxon>
        <taxon>Coprobacillaceae</taxon>
        <taxon>Thomasclavelia</taxon>
    </lineage>
</organism>
<name>B1C205_9FIRM</name>
<dbReference type="PROSITE" id="PS51494">
    <property type="entry name" value="SPOIVB"/>
    <property type="match status" value="1"/>
</dbReference>
<proteinExistence type="predicted"/>
<keyword evidence="3" id="KW-1185">Reference proteome</keyword>
<accession>B1C205</accession>
<dbReference type="EMBL" id="ABIK02000008">
    <property type="protein sequence ID" value="EDS74947.1"/>
    <property type="molecule type" value="Genomic_DNA"/>
</dbReference>
<protein>
    <submittedName>
        <fullName evidence="2">SpoIVB peptidase</fullName>
    </submittedName>
</protein>
<dbReference type="AlphaFoldDB" id="B1C205"/>
<dbReference type="InterPro" id="IPR008763">
    <property type="entry name" value="Peptidase_S55"/>
</dbReference>
<evidence type="ECO:0000259" key="1">
    <source>
        <dbReference type="PROSITE" id="PS51494"/>
    </source>
</evidence>
<evidence type="ECO:0000313" key="3">
    <source>
        <dbReference type="Proteomes" id="UP000004910"/>
    </source>
</evidence>
<dbReference type="Proteomes" id="UP000004910">
    <property type="component" value="Unassembled WGS sequence"/>
</dbReference>
<comment type="caution">
    <text evidence="2">The sequence shown here is derived from an EMBL/GenBank/DDBJ whole genome shotgun (WGS) entry which is preliminary data.</text>
</comment>
<dbReference type="eggNOG" id="COG0750">
    <property type="taxonomic scope" value="Bacteria"/>
</dbReference>
<feature type="domain" description="Peptidase S55" evidence="1">
    <location>
        <begin position="123"/>
        <end position="345"/>
    </location>
</feature>
<dbReference type="Gene3D" id="2.30.42.10">
    <property type="match status" value="1"/>
</dbReference>
<sequence length="345" mass="38159">MSIEAKLRCNVSYKEVSMLFKKLILSLVVALSIINPIAAYAITLIPGGDSIGIELDYQGVVITGGYEVKTTDDIYNPLENEFKIGDKIIEIESKKVTTINELSEIIKNSGNLKENFDVTIIRNNKEIHKTLKVIYENNQFTTGLYVKDAINGVGTITFYNPDKQSFGALGHAMEDTTLNSDLLQSGKIFESTVTSIKKATPNHSGNKIADISNVEIGSINSHNQFGIYGTYNYDISKKKSMETANIDEIELGKAYFLTVLDGQKIQKCEIEITKLNNQDSIKEKGIEFKVTDQAVTKQANGIVQGMSGSPIIQNDKIIGCVTHVSGNNPMLGYGLYIEWMLEMDK</sequence>
<reference evidence="2" key="1">
    <citation type="submission" date="2008-02" db="EMBL/GenBank/DDBJ databases">
        <authorList>
            <person name="Fulton L."/>
            <person name="Clifton S."/>
            <person name="Fulton B."/>
            <person name="Xu J."/>
            <person name="Minx P."/>
            <person name="Pepin K.H."/>
            <person name="Johnson M."/>
            <person name="Thiruvilangam P."/>
            <person name="Bhonagiri V."/>
            <person name="Nash W.E."/>
            <person name="Mardis E.R."/>
            <person name="Wilson R.K."/>
        </authorList>
    </citation>
    <scope>NUCLEOTIDE SEQUENCE [LARGE SCALE GENOMIC DNA]</scope>
    <source>
        <strain evidence="2">DSM 1552</strain>
    </source>
</reference>
<dbReference type="SUPFAM" id="SSF50156">
    <property type="entry name" value="PDZ domain-like"/>
    <property type="match status" value="1"/>
</dbReference>
<dbReference type="STRING" id="428126.CLOSPI_01262"/>
<dbReference type="InterPro" id="IPR036034">
    <property type="entry name" value="PDZ_sf"/>
</dbReference>
<gene>
    <name evidence="2" type="ORF">CLOSPI_01262</name>
</gene>
<evidence type="ECO:0000313" key="2">
    <source>
        <dbReference type="EMBL" id="EDS74947.1"/>
    </source>
</evidence>
<dbReference type="Pfam" id="PF05580">
    <property type="entry name" value="Peptidase_S55"/>
    <property type="match status" value="1"/>
</dbReference>
<dbReference type="MEROPS" id="S55.001"/>
<reference evidence="2" key="2">
    <citation type="submission" date="2014-06" db="EMBL/GenBank/DDBJ databases">
        <title>Draft genome sequence of Clostridium spiroforme (DSM 1552).</title>
        <authorList>
            <person name="Sudarsanam P."/>
            <person name="Ley R."/>
            <person name="Guruge J."/>
            <person name="Turnbaugh P.J."/>
            <person name="Mahowald M."/>
            <person name="Liep D."/>
            <person name="Gordon J."/>
        </authorList>
    </citation>
    <scope>NUCLEOTIDE SEQUENCE</scope>
    <source>
        <strain evidence="2">DSM 1552</strain>
    </source>
</reference>